<protein>
    <submittedName>
        <fullName evidence="3">Retrovirus-related Pol polyprotein from transposon TNT 1-94</fullName>
    </submittedName>
</protein>
<dbReference type="EMBL" id="BKCJ010003195">
    <property type="protein sequence ID" value="GEU53584.1"/>
    <property type="molecule type" value="Genomic_DNA"/>
</dbReference>
<proteinExistence type="predicted"/>
<feature type="region of interest" description="Disordered" evidence="1">
    <location>
        <begin position="1"/>
        <end position="20"/>
    </location>
</feature>
<feature type="domain" description="Reverse transcriptase Ty1/copia-type" evidence="2">
    <location>
        <begin position="1173"/>
        <end position="1243"/>
    </location>
</feature>
<evidence type="ECO:0000259" key="2">
    <source>
        <dbReference type="Pfam" id="PF07727"/>
    </source>
</evidence>
<reference evidence="3" key="1">
    <citation type="journal article" date="2019" name="Sci. Rep.">
        <title>Draft genome of Tanacetum cinerariifolium, the natural source of mosquito coil.</title>
        <authorList>
            <person name="Yamashiro T."/>
            <person name="Shiraishi A."/>
            <person name="Satake H."/>
            <person name="Nakayama K."/>
        </authorList>
    </citation>
    <scope>NUCLEOTIDE SEQUENCE</scope>
</reference>
<name>A0A6L2L097_TANCI</name>
<comment type="caution">
    <text evidence="3">The sequence shown here is derived from an EMBL/GenBank/DDBJ whole genome shotgun (WGS) entry which is preliminary data.</text>
</comment>
<feature type="compositionally biased region" description="Polar residues" evidence="1">
    <location>
        <begin position="773"/>
        <end position="782"/>
    </location>
</feature>
<evidence type="ECO:0000256" key="1">
    <source>
        <dbReference type="SAM" id="MobiDB-lite"/>
    </source>
</evidence>
<gene>
    <name evidence="3" type="ORF">Tci_025562</name>
</gene>
<feature type="region of interest" description="Disordered" evidence="1">
    <location>
        <begin position="737"/>
        <end position="782"/>
    </location>
</feature>
<accession>A0A6L2L097</accession>
<dbReference type="AlphaFoldDB" id="A0A6L2L097"/>
<feature type="domain" description="Reverse transcriptase Ty1/copia-type" evidence="2">
    <location>
        <begin position="1102"/>
        <end position="1169"/>
    </location>
</feature>
<dbReference type="InterPro" id="IPR013103">
    <property type="entry name" value="RVT_2"/>
</dbReference>
<organism evidence="3">
    <name type="scientific">Tanacetum cinerariifolium</name>
    <name type="common">Dalmatian daisy</name>
    <name type="synonym">Chrysanthemum cinerariifolium</name>
    <dbReference type="NCBI Taxonomy" id="118510"/>
    <lineage>
        <taxon>Eukaryota</taxon>
        <taxon>Viridiplantae</taxon>
        <taxon>Streptophyta</taxon>
        <taxon>Embryophyta</taxon>
        <taxon>Tracheophyta</taxon>
        <taxon>Spermatophyta</taxon>
        <taxon>Magnoliopsida</taxon>
        <taxon>eudicotyledons</taxon>
        <taxon>Gunneridae</taxon>
        <taxon>Pentapetalae</taxon>
        <taxon>asterids</taxon>
        <taxon>campanulids</taxon>
        <taxon>Asterales</taxon>
        <taxon>Asteraceae</taxon>
        <taxon>Asteroideae</taxon>
        <taxon>Anthemideae</taxon>
        <taxon>Anthemidinae</taxon>
        <taxon>Tanacetum</taxon>
    </lineage>
</organism>
<evidence type="ECO:0000313" key="3">
    <source>
        <dbReference type="EMBL" id="GEU53584.1"/>
    </source>
</evidence>
<dbReference type="Pfam" id="PF07727">
    <property type="entry name" value="RVT_2"/>
    <property type="match status" value="2"/>
</dbReference>
<feature type="compositionally biased region" description="Polar residues" evidence="1">
    <location>
        <begin position="737"/>
        <end position="747"/>
    </location>
</feature>
<sequence length="1243" mass="141677">MANLSEDIQCAGSNTRPPMLDRTDFASWQQRIQIQRTKPQSKTAGLSFRMFRVDRIEDRGTMYEPKRPQNSEYFKDKMLLMQAQENEVALDEEKLLFIAGGQDNAVDEDVDEQPVHVLAVNVDNVFQADDCDAVDYDVDEAPTVQTMFMENLSSTYPIYDEAGLSYDSNILSEVHDHDHYHDAVCEHHEVHEMHDNLQPNYVVNSRTDYMSNSNMISYDQYVKDNAVPVVQSNVSFVPNDAYMMILNDTHEQPAQHVSVTTQNNVVDKSLTAELETYKEQVELYERRAIFELTEREQKIDEQLRIVITDRNIKEENLKKELHSVQMQLASTIKHNTSMVEEVTSLKNDFKQKENKYLEEFLDMKALKEKVEDKLYKQDQSLQTIHMLCKPKPYYDEHYKAKAAKPVRALMVYPPNTPVKLVPKTCKTRITPTGLTEGERGFEQTKECYLTEVIPFFKTLKEHFEGIQKALTKEIKEMKTIFDVLEAQVDQNAVNRKCDEIERKDLRITNDTLIANCLSKEVFYITTNSELNVSRFFKMHDAHTVVQACCLELESELSKLKDKIQKDDHDVMTTALLTENENLKVQINEKLKCVTIDSVTPKVLAPSMYAIDVEPIPPHLRNNREVHLDYLKHLKESVKTLCEIVEEAKVKRTLDRSLASACIYTKHSQELLEYVIGTCPKDFNKRDKKQATTHLTRKKQVTFLDQYETSNNKTHKHVEQQTTQKTYVPLIPSTGVNSCTDASGSKPRSNTKKNRISLATSVNRKTVEDHPRTNKSNLQKPNLVDSSISSKRIVINSNSDFVCQTCNKCFILANHDMCVIKYLNSVNESSSIKNISTEGIFTLREQCPLTRFTQTKVVPAMQPENVSTTKNLSHTSQKPLTRYQHRNKLNKTVLASIPTPTDTSMQPVVVSANQLDSNNNWGSNCPNSPSLPVSLALAVPFLVNSAGTPSSTSIDQDAPSPSHSPSSLALQSLCLHQGIAAESTLIDENPFASVDNDPFINIFAPEPTSEASSSGDASSAESTYVTQTLHHLRKWSKDHPIDNVIGNLSQPVSTRKQLAIDALWCLYNSVLSKVKPKNFKSVITEDCWFQAMQDEIYEVDRLQVWEFVPQPDYVMIIALKWIYKVKPDEYGDVLKNKARLVANGYRQEEGIDFEESFALVARIEAIRIFITNVEEVYVSQLEGFVDPDHPTHVYRLKKALYGLKQAPRAWYDTLSRFLLDNKFSNGVVDPTLFTQKIGTHILLV</sequence>